<dbReference type="Proteomes" id="UP000290191">
    <property type="component" value="Unassembled WGS sequence"/>
</dbReference>
<dbReference type="GO" id="GO:0000160">
    <property type="term" value="P:phosphorelay signal transduction system"/>
    <property type="evidence" value="ECO:0007669"/>
    <property type="project" value="InterPro"/>
</dbReference>
<dbReference type="PROSITE" id="PS50883">
    <property type="entry name" value="EAL"/>
    <property type="match status" value="1"/>
</dbReference>
<dbReference type="SUPFAM" id="SSF55785">
    <property type="entry name" value="PYP-like sensor domain (PAS domain)"/>
    <property type="match status" value="1"/>
</dbReference>
<feature type="domain" description="EAL" evidence="4">
    <location>
        <begin position="417"/>
        <end position="654"/>
    </location>
</feature>
<dbReference type="PANTHER" id="PTHR33121:SF79">
    <property type="entry name" value="CYCLIC DI-GMP PHOSPHODIESTERASE PDED-RELATED"/>
    <property type="match status" value="1"/>
</dbReference>
<dbReference type="InterPro" id="IPR035919">
    <property type="entry name" value="EAL_sf"/>
</dbReference>
<dbReference type="Gene3D" id="3.40.50.2300">
    <property type="match status" value="1"/>
</dbReference>
<dbReference type="STRING" id="877500.GCA_000935065_00803"/>
<dbReference type="InterPro" id="IPR011006">
    <property type="entry name" value="CheY-like_superfamily"/>
</dbReference>
<organism evidence="5 6">
    <name type="scientific">Halarcobacter anaerophilus</name>
    <dbReference type="NCBI Taxonomy" id="877500"/>
    <lineage>
        <taxon>Bacteria</taxon>
        <taxon>Pseudomonadati</taxon>
        <taxon>Campylobacterota</taxon>
        <taxon>Epsilonproteobacteria</taxon>
        <taxon>Campylobacterales</taxon>
        <taxon>Arcobacteraceae</taxon>
        <taxon>Halarcobacter</taxon>
    </lineage>
</organism>
<dbReference type="Pfam" id="PF00072">
    <property type="entry name" value="Response_reg"/>
    <property type="match status" value="1"/>
</dbReference>
<dbReference type="InterPro" id="IPR035965">
    <property type="entry name" value="PAS-like_dom_sf"/>
</dbReference>
<dbReference type="SUPFAM" id="SSF141868">
    <property type="entry name" value="EAL domain-like"/>
    <property type="match status" value="1"/>
</dbReference>
<dbReference type="Pfam" id="PF00563">
    <property type="entry name" value="EAL"/>
    <property type="match status" value="1"/>
</dbReference>
<dbReference type="InterPro" id="IPR050706">
    <property type="entry name" value="Cyclic-di-GMP_PDE-like"/>
</dbReference>
<evidence type="ECO:0000259" key="4">
    <source>
        <dbReference type="PROSITE" id="PS50883"/>
    </source>
</evidence>
<dbReference type="InterPro" id="IPR000014">
    <property type="entry name" value="PAS"/>
</dbReference>
<dbReference type="SMART" id="SM00448">
    <property type="entry name" value="REC"/>
    <property type="match status" value="1"/>
</dbReference>
<evidence type="ECO:0000259" key="2">
    <source>
        <dbReference type="PROSITE" id="PS50110"/>
    </source>
</evidence>
<comment type="caution">
    <text evidence="5">The sequence shown here is derived from an EMBL/GenBank/DDBJ whole genome shotgun (WGS) entry which is preliminary data.</text>
</comment>
<dbReference type="EMBL" id="PDKO01000010">
    <property type="protein sequence ID" value="RXJ62092.1"/>
    <property type="molecule type" value="Genomic_DNA"/>
</dbReference>
<evidence type="ECO:0000259" key="3">
    <source>
        <dbReference type="PROSITE" id="PS50112"/>
    </source>
</evidence>
<evidence type="ECO:0000313" key="5">
    <source>
        <dbReference type="EMBL" id="RXJ62092.1"/>
    </source>
</evidence>
<dbReference type="InterPro" id="IPR001789">
    <property type="entry name" value="Sig_transdc_resp-reg_receiver"/>
</dbReference>
<keyword evidence="1" id="KW-0597">Phosphoprotein</keyword>
<dbReference type="Pfam" id="PF08447">
    <property type="entry name" value="PAS_3"/>
    <property type="match status" value="1"/>
</dbReference>
<dbReference type="PANTHER" id="PTHR33121">
    <property type="entry name" value="CYCLIC DI-GMP PHOSPHODIESTERASE PDEF"/>
    <property type="match status" value="1"/>
</dbReference>
<gene>
    <name evidence="5" type="ORF">CRV06_11200</name>
</gene>
<feature type="domain" description="PAS" evidence="3">
    <location>
        <begin position="138"/>
        <end position="210"/>
    </location>
</feature>
<dbReference type="CDD" id="cd17536">
    <property type="entry name" value="REC_YesN-like"/>
    <property type="match status" value="1"/>
</dbReference>
<dbReference type="CDD" id="cd01948">
    <property type="entry name" value="EAL"/>
    <property type="match status" value="1"/>
</dbReference>
<feature type="domain" description="Response regulatory" evidence="2">
    <location>
        <begin position="12"/>
        <end position="126"/>
    </location>
</feature>
<dbReference type="PROSITE" id="PS50112">
    <property type="entry name" value="PAS"/>
    <property type="match status" value="1"/>
</dbReference>
<accession>A0A4Q0XX40</accession>
<dbReference type="SUPFAM" id="SSF52172">
    <property type="entry name" value="CheY-like"/>
    <property type="match status" value="1"/>
</dbReference>
<feature type="modified residue" description="4-aspartylphosphate" evidence="1">
    <location>
        <position position="61"/>
    </location>
</feature>
<dbReference type="CDD" id="cd00130">
    <property type="entry name" value="PAS"/>
    <property type="match status" value="1"/>
</dbReference>
<sequence length="654" mass="76703">MKKIVEYSKKINVLYVEDDEVSRENTLEFLKEIFSSIITAKDGKEALKKFKENEINLVITDILMPKLNGLELIEEIKNLNKDTYIIILSQNNENKMLLEAIKLNIDGYVLKPIEYNQLLNEVEKVTEKFKLEYDSKSYQYYLKQYLNLVEKSNIISKTDAEGIITYVNDSFCKICGFKEDEIIGKKHNIMRHPENPKELYEEMWHKIKDKKQTWEGVIKNRAKDGKSYYVKTMITPIKNFEGEIVEYIAVRDSLNAILDDKKYILDKIKQNDLSILVLVQIDEFEMLDKFYNSITIDQIEKDFSFNLAYYLPKSYRFENIYSLGDGRFGLLTNYKSFDKTNLNIQEYLNEFVQRVKNSTLKLDEMEFDLNITVSYTIGKFMLYEDAKAGLDKAVKKKTKLNFSNDFSIALNEENKHNLEMIRTVKIALENYNIVSYFQPIINNKTKEVEKYESLVRLIDERGDIISPFSFIDISKKANYYNKITERVLENSFKILQKIKTELSINISAIDIEKEQIREKIFNLLDENIKDAARIVFELLEDENIKDFSLIEDFIKEVKSKGVKIAIDDFGSGYSNFERLLKFEPDILKIDGSLIKNIENDLYSKNIVETVVLFAKRQKIKTVAEYVENEAIFNILNEIGVDYSQGYYFGKPKEL</sequence>
<dbReference type="OrthoDB" id="9790732at2"/>
<dbReference type="InterPro" id="IPR013655">
    <property type="entry name" value="PAS_fold_3"/>
</dbReference>
<dbReference type="Gene3D" id="3.20.20.450">
    <property type="entry name" value="EAL domain"/>
    <property type="match status" value="1"/>
</dbReference>
<proteinExistence type="predicted"/>
<dbReference type="SMART" id="SM00091">
    <property type="entry name" value="PAS"/>
    <property type="match status" value="1"/>
</dbReference>
<dbReference type="SMART" id="SM00052">
    <property type="entry name" value="EAL"/>
    <property type="match status" value="1"/>
</dbReference>
<evidence type="ECO:0000313" key="6">
    <source>
        <dbReference type="Proteomes" id="UP000290191"/>
    </source>
</evidence>
<dbReference type="AlphaFoldDB" id="A0A4Q0XX40"/>
<keyword evidence="6" id="KW-1185">Reference proteome</keyword>
<protein>
    <submittedName>
        <fullName evidence="5">Diguanylate cyclase</fullName>
    </submittedName>
</protein>
<dbReference type="NCBIfam" id="TIGR00229">
    <property type="entry name" value="sensory_box"/>
    <property type="match status" value="1"/>
</dbReference>
<evidence type="ECO:0000256" key="1">
    <source>
        <dbReference type="PROSITE-ProRule" id="PRU00169"/>
    </source>
</evidence>
<dbReference type="PROSITE" id="PS50110">
    <property type="entry name" value="RESPONSE_REGULATORY"/>
    <property type="match status" value="1"/>
</dbReference>
<reference evidence="5 6" key="1">
    <citation type="submission" date="2017-10" db="EMBL/GenBank/DDBJ databases">
        <title>Genomics of the genus Arcobacter.</title>
        <authorList>
            <person name="Perez-Cataluna A."/>
            <person name="Figueras M.J."/>
        </authorList>
    </citation>
    <scope>NUCLEOTIDE SEQUENCE [LARGE SCALE GENOMIC DNA]</scope>
    <source>
        <strain evidence="5 6">DSM 24636</strain>
    </source>
</reference>
<dbReference type="GO" id="GO:0071111">
    <property type="term" value="F:cyclic-guanylate-specific phosphodiesterase activity"/>
    <property type="evidence" value="ECO:0007669"/>
    <property type="project" value="InterPro"/>
</dbReference>
<dbReference type="Gene3D" id="3.30.450.20">
    <property type="entry name" value="PAS domain"/>
    <property type="match status" value="1"/>
</dbReference>
<name>A0A4Q0XX40_9BACT</name>
<dbReference type="InterPro" id="IPR001633">
    <property type="entry name" value="EAL_dom"/>
</dbReference>